<organism evidence="5 6">
    <name type="scientific">Kineococcus glutinatus</name>
    <dbReference type="NCBI Taxonomy" id="1070872"/>
    <lineage>
        <taxon>Bacteria</taxon>
        <taxon>Bacillati</taxon>
        <taxon>Actinomycetota</taxon>
        <taxon>Actinomycetes</taxon>
        <taxon>Kineosporiales</taxon>
        <taxon>Kineosporiaceae</taxon>
        <taxon>Kineococcus</taxon>
    </lineage>
</organism>
<reference evidence="6" key="1">
    <citation type="journal article" date="2019" name="Int. J. Syst. Evol. Microbiol.">
        <title>The Global Catalogue of Microorganisms (GCM) 10K type strain sequencing project: providing services to taxonomists for standard genome sequencing and annotation.</title>
        <authorList>
            <consortium name="The Broad Institute Genomics Platform"/>
            <consortium name="The Broad Institute Genome Sequencing Center for Infectious Disease"/>
            <person name="Wu L."/>
            <person name="Ma J."/>
        </authorList>
    </citation>
    <scope>NUCLEOTIDE SEQUENCE [LARGE SCALE GENOMIC DNA]</scope>
    <source>
        <strain evidence="6">JCM 18126</strain>
    </source>
</reference>
<dbReference type="Gene3D" id="3.40.50.2000">
    <property type="entry name" value="Glycogen Phosphorylase B"/>
    <property type="match status" value="2"/>
</dbReference>
<keyword evidence="6" id="KW-1185">Reference proteome</keyword>
<dbReference type="InterPro" id="IPR028098">
    <property type="entry name" value="Glyco_trans_4-like_N"/>
</dbReference>
<protein>
    <submittedName>
        <fullName evidence="5">Glycosyltransferase</fullName>
    </submittedName>
</protein>
<dbReference type="Proteomes" id="UP001501195">
    <property type="component" value="Unassembled WGS sequence"/>
</dbReference>
<feature type="compositionally biased region" description="Basic and acidic residues" evidence="3">
    <location>
        <begin position="407"/>
        <end position="418"/>
    </location>
</feature>
<keyword evidence="2" id="KW-0808">Transferase</keyword>
<evidence type="ECO:0000256" key="2">
    <source>
        <dbReference type="ARBA" id="ARBA00022679"/>
    </source>
</evidence>
<feature type="region of interest" description="Disordered" evidence="3">
    <location>
        <begin position="394"/>
        <end position="418"/>
    </location>
</feature>
<feature type="region of interest" description="Disordered" evidence="3">
    <location>
        <begin position="1"/>
        <end position="22"/>
    </location>
</feature>
<sequence length="418" mass="44920">MAGLGDTRQPLGGGQGLPGDGRYAQHPLRIAMVGTRGVPARYGGFETCVEEVGVRLAKRGHDVTVYCRRPRSGDDEQPRVHRGMRLVHLPAVRKRSLETLSHTALSVAHLAAHPVDVALVFNSANAPLLPAVRARRIPVATHVDGLEWQRAKWGPTGQRYYRRAEALAVRWSHALIADAVGIADYYRQRFGVDTTLLSYGAPIVDGGGDAAALAAIGLQPRGYHLAVARFEPENHLDVVVEGYVASGARKPLVVVGSAPYSDAYTAHVRSLGDDRVRFLGGVWDQYLLDQLYAGSFTYLHGHSVGGTNPSLLRAIGASASPLLYDVGFNREVAADAGRYWSTAQDVRDLVEAAEADPAGTAGRGRAARHRATLYDWDDVADGYEQLCLRLAARGAPRAGGPPGARPRSPEHEEGGRSS</sequence>
<keyword evidence="1" id="KW-0328">Glycosyltransferase</keyword>
<dbReference type="Pfam" id="PF13579">
    <property type="entry name" value="Glyco_trans_4_4"/>
    <property type="match status" value="1"/>
</dbReference>
<evidence type="ECO:0000313" key="6">
    <source>
        <dbReference type="Proteomes" id="UP001501195"/>
    </source>
</evidence>
<proteinExistence type="predicted"/>
<feature type="domain" description="Glycosyltransferase subfamily 4-like N-terminal" evidence="4">
    <location>
        <begin position="43"/>
        <end position="193"/>
    </location>
</feature>
<gene>
    <name evidence="5" type="ORF">GCM10023225_00290</name>
</gene>
<evidence type="ECO:0000256" key="3">
    <source>
        <dbReference type="SAM" id="MobiDB-lite"/>
    </source>
</evidence>
<evidence type="ECO:0000259" key="4">
    <source>
        <dbReference type="Pfam" id="PF13579"/>
    </source>
</evidence>
<dbReference type="EMBL" id="BAABIL010000002">
    <property type="protein sequence ID" value="GAA4960675.1"/>
    <property type="molecule type" value="Genomic_DNA"/>
</dbReference>
<evidence type="ECO:0000313" key="5">
    <source>
        <dbReference type="EMBL" id="GAA4960675.1"/>
    </source>
</evidence>
<evidence type="ECO:0000256" key="1">
    <source>
        <dbReference type="ARBA" id="ARBA00022676"/>
    </source>
</evidence>
<dbReference type="RefSeq" id="WP_425560058.1">
    <property type="nucleotide sequence ID" value="NZ_BAABIL010000002.1"/>
</dbReference>
<comment type="caution">
    <text evidence="5">The sequence shown here is derived from an EMBL/GenBank/DDBJ whole genome shotgun (WGS) entry which is preliminary data.</text>
</comment>
<accession>A0ABP9H3W7</accession>
<name>A0ABP9H3W7_9ACTN</name>
<dbReference type="SUPFAM" id="SSF53756">
    <property type="entry name" value="UDP-Glycosyltransferase/glycogen phosphorylase"/>
    <property type="match status" value="1"/>
</dbReference>